<sequence length="201" mass="23295">MSNEPNLNFGSPTIFFDSHPEEQESYLYSYWSSLKSNLKIAFTGEVPKFHSPGKLRIIWWTHDGNQGLKDYELHEYEQVRANFDILLNMPEIRRVVIQGYSGQNPYVLVNGTNPWQEKFRRMEREARRAKALQKKAEGKGGQDAIFDDFIGAPKIEKGKSGTLVDIEDVIEQNDRAEEERRRVDGDKIWRENEGLLSGEMV</sequence>
<proteinExistence type="predicted"/>
<accession>A0A2J6T057</accession>
<keyword evidence="2" id="KW-1185">Reference proteome</keyword>
<dbReference type="AlphaFoldDB" id="A0A2J6T057"/>
<dbReference type="GeneID" id="36583449"/>
<dbReference type="InParanoid" id="A0A2J6T057"/>
<evidence type="ECO:0000313" key="1">
    <source>
        <dbReference type="EMBL" id="PMD56418.1"/>
    </source>
</evidence>
<dbReference type="EMBL" id="KZ613848">
    <property type="protein sequence ID" value="PMD56418.1"/>
    <property type="molecule type" value="Genomic_DNA"/>
</dbReference>
<dbReference type="Proteomes" id="UP000235371">
    <property type="component" value="Unassembled WGS sequence"/>
</dbReference>
<organism evidence="1 2">
    <name type="scientific">Hyaloscypha bicolor E</name>
    <dbReference type="NCBI Taxonomy" id="1095630"/>
    <lineage>
        <taxon>Eukaryota</taxon>
        <taxon>Fungi</taxon>
        <taxon>Dikarya</taxon>
        <taxon>Ascomycota</taxon>
        <taxon>Pezizomycotina</taxon>
        <taxon>Leotiomycetes</taxon>
        <taxon>Helotiales</taxon>
        <taxon>Hyaloscyphaceae</taxon>
        <taxon>Hyaloscypha</taxon>
        <taxon>Hyaloscypha bicolor</taxon>
    </lineage>
</organism>
<evidence type="ECO:0000313" key="2">
    <source>
        <dbReference type="Proteomes" id="UP000235371"/>
    </source>
</evidence>
<reference evidence="1 2" key="1">
    <citation type="submission" date="2016-04" db="EMBL/GenBank/DDBJ databases">
        <title>A degradative enzymes factory behind the ericoid mycorrhizal symbiosis.</title>
        <authorList>
            <consortium name="DOE Joint Genome Institute"/>
            <person name="Martino E."/>
            <person name="Morin E."/>
            <person name="Grelet G."/>
            <person name="Kuo A."/>
            <person name="Kohler A."/>
            <person name="Daghino S."/>
            <person name="Barry K."/>
            <person name="Choi C."/>
            <person name="Cichocki N."/>
            <person name="Clum A."/>
            <person name="Copeland A."/>
            <person name="Hainaut M."/>
            <person name="Haridas S."/>
            <person name="Labutti K."/>
            <person name="Lindquist E."/>
            <person name="Lipzen A."/>
            <person name="Khouja H.-R."/>
            <person name="Murat C."/>
            <person name="Ohm R."/>
            <person name="Olson A."/>
            <person name="Spatafora J."/>
            <person name="Veneault-Fourrey C."/>
            <person name="Henrissat B."/>
            <person name="Grigoriev I."/>
            <person name="Martin F."/>
            <person name="Perotto S."/>
        </authorList>
    </citation>
    <scope>NUCLEOTIDE SEQUENCE [LARGE SCALE GENOMIC DNA]</scope>
    <source>
        <strain evidence="1 2">E</strain>
    </source>
</reference>
<name>A0A2J6T057_9HELO</name>
<dbReference type="RefSeq" id="XP_024733322.1">
    <property type="nucleotide sequence ID" value="XM_024875369.1"/>
</dbReference>
<dbReference type="OrthoDB" id="3589080at2759"/>
<gene>
    <name evidence="1" type="ORF">K444DRAFT_536372</name>
</gene>
<protein>
    <submittedName>
        <fullName evidence="1">Uncharacterized protein</fullName>
    </submittedName>
</protein>